<dbReference type="InterPro" id="IPR024181">
    <property type="entry name" value="Chemotax_regulator_CheV"/>
</dbReference>
<feature type="domain" description="CheW-like" evidence="3">
    <location>
        <begin position="13"/>
        <end position="155"/>
    </location>
</feature>
<dbReference type="Gene3D" id="3.40.50.2300">
    <property type="match status" value="1"/>
</dbReference>
<dbReference type="Pfam" id="PF00072">
    <property type="entry name" value="Response_reg"/>
    <property type="match status" value="1"/>
</dbReference>
<dbReference type="Gene3D" id="2.30.30.40">
    <property type="entry name" value="SH3 Domains"/>
    <property type="match status" value="1"/>
</dbReference>
<keyword evidence="1" id="KW-0597">Phosphoprotein</keyword>
<dbReference type="EMBL" id="LOBR01000039">
    <property type="protein sequence ID" value="KYN87797.1"/>
    <property type="molecule type" value="Genomic_DNA"/>
</dbReference>
<dbReference type="Gene3D" id="2.40.50.180">
    <property type="entry name" value="CheA-289, Domain 4"/>
    <property type="match status" value="1"/>
</dbReference>
<organism evidence="4 5">
    <name type="scientific">Vibrio cidicii</name>
    <dbReference type="NCBI Taxonomy" id="1763883"/>
    <lineage>
        <taxon>Bacteria</taxon>
        <taxon>Pseudomonadati</taxon>
        <taxon>Pseudomonadota</taxon>
        <taxon>Gammaproteobacteria</taxon>
        <taxon>Vibrionales</taxon>
        <taxon>Vibrionaceae</taxon>
        <taxon>Vibrio</taxon>
    </lineage>
</organism>
<dbReference type="InterPro" id="IPR001789">
    <property type="entry name" value="Sig_transdc_resp-reg_receiver"/>
</dbReference>
<evidence type="ECO:0000313" key="5">
    <source>
        <dbReference type="Proteomes" id="UP000075346"/>
    </source>
</evidence>
<evidence type="ECO:0000259" key="2">
    <source>
        <dbReference type="PROSITE" id="PS50110"/>
    </source>
</evidence>
<dbReference type="SMART" id="SM00260">
    <property type="entry name" value="CheW"/>
    <property type="match status" value="1"/>
</dbReference>
<protein>
    <recommendedName>
        <fullName evidence="6">Chemotaxis protein CheW</fullName>
    </recommendedName>
</protein>
<comment type="caution">
    <text evidence="4">The sequence shown here is derived from an EMBL/GenBank/DDBJ whole genome shotgun (WGS) entry which is preliminary data.</text>
</comment>
<dbReference type="PIRSF" id="PIRSF002867">
    <property type="entry name" value="CheV"/>
    <property type="match status" value="1"/>
</dbReference>
<dbReference type="SMART" id="SM00448">
    <property type="entry name" value="REC"/>
    <property type="match status" value="1"/>
</dbReference>
<name>A0A151KWP3_9VIBR</name>
<feature type="modified residue" description="4-aspartylphosphate" evidence="1">
    <location>
        <position position="231"/>
    </location>
</feature>
<dbReference type="InterPro" id="IPR036061">
    <property type="entry name" value="CheW-like_dom_sf"/>
</dbReference>
<dbReference type="Pfam" id="PF01584">
    <property type="entry name" value="CheW"/>
    <property type="match status" value="1"/>
</dbReference>
<proteinExistence type="predicted"/>
<accession>A0A151KWP3</accession>
<evidence type="ECO:0008006" key="6">
    <source>
        <dbReference type="Google" id="ProtNLM"/>
    </source>
</evidence>
<sequence length="315" mass="34948">MDEVILTMLSQKPQGALMFRLHGCSTRFALGTIKIKDIVSYQTSTMLPACHPHVIGAVTIRGMSMPIVDLSAVMGVQAVPLDMRGDQILIVVDCMRMLVAFMVNQIEHIVSCDWKAVTPLSETIGRETFILGTACYEEHIVQLLDIERVLADIFPAENDQRGVTLSQEEIALLQQVSVMVVDDSNIARKLIAELLERLGVSYKTFASGDEALSVLRGRQTSREAFHVLVSDIEMPKMDGYELVFAVNDDPNTLPVYTILHTSLSSEMSQERAKQVGANEALSKFNARDLMNALLRGAKERVESLAHTDRLGMNKR</sequence>
<reference evidence="5" key="1">
    <citation type="submission" date="2015-12" db="EMBL/GenBank/DDBJ databases">
        <authorList>
            <person name="Shamseldin A."/>
            <person name="Moawad H."/>
            <person name="Abd El-Rahim W.M."/>
            <person name="Sadowsky M.J."/>
        </authorList>
    </citation>
    <scope>NUCLEOTIDE SEQUENCE [LARGE SCALE GENOMIC DNA]</scope>
    <source>
        <strain evidence="5">2538-88</strain>
    </source>
</reference>
<dbReference type="PANTHER" id="PTHR47233">
    <property type="entry name" value="CHEMOTAXIS PROTEIN CHEV"/>
    <property type="match status" value="1"/>
</dbReference>
<dbReference type="PROSITE" id="PS50110">
    <property type="entry name" value="RESPONSE_REGULATORY"/>
    <property type="match status" value="1"/>
</dbReference>
<dbReference type="GO" id="GO:0006935">
    <property type="term" value="P:chemotaxis"/>
    <property type="evidence" value="ECO:0007669"/>
    <property type="project" value="InterPro"/>
</dbReference>
<dbReference type="SUPFAM" id="SSF50341">
    <property type="entry name" value="CheW-like"/>
    <property type="match status" value="1"/>
</dbReference>
<dbReference type="Proteomes" id="UP000075346">
    <property type="component" value="Unassembled WGS sequence"/>
</dbReference>
<evidence type="ECO:0000313" key="4">
    <source>
        <dbReference type="EMBL" id="KYN87797.1"/>
    </source>
</evidence>
<gene>
    <name evidence="4" type="ORF">ATY37_15025</name>
</gene>
<evidence type="ECO:0000259" key="3">
    <source>
        <dbReference type="PROSITE" id="PS50851"/>
    </source>
</evidence>
<evidence type="ECO:0000256" key="1">
    <source>
        <dbReference type="PROSITE-ProRule" id="PRU00169"/>
    </source>
</evidence>
<feature type="domain" description="Response regulatory" evidence="2">
    <location>
        <begin position="177"/>
        <end position="298"/>
    </location>
</feature>
<dbReference type="GO" id="GO:0000160">
    <property type="term" value="P:phosphorelay signal transduction system"/>
    <property type="evidence" value="ECO:0007669"/>
    <property type="project" value="InterPro"/>
</dbReference>
<dbReference type="InterPro" id="IPR011006">
    <property type="entry name" value="CheY-like_superfamily"/>
</dbReference>
<dbReference type="SUPFAM" id="SSF52172">
    <property type="entry name" value="CheY-like"/>
    <property type="match status" value="1"/>
</dbReference>
<dbReference type="PROSITE" id="PS50851">
    <property type="entry name" value="CHEW"/>
    <property type="match status" value="1"/>
</dbReference>
<dbReference type="InterPro" id="IPR002545">
    <property type="entry name" value="CheW-lke_dom"/>
</dbReference>
<dbReference type="PANTHER" id="PTHR47233:SF2">
    <property type="entry name" value="CHEMOTAXIS SIGNAL TRANSDUCTION SYSTEM RESPONSE REGULATOR CHEV"/>
    <property type="match status" value="1"/>
</dbReference>
<dbReference type="AlphaFoldDB" id="A0A151KWP3"/>